<evidence type="ECO:0000256" key="12">
    <source>
        <dbReference type="RuleBase" id="RU003737"/>
    </source>
</evidence>
<dbReference type="InterPro" id="IPR022643">
    <property type="entry name" value="De-COase2_C"/>
</dbReference>
<dbReference type="Gene3D" id="2.40.37.10">
    <property type="entry name" value="Lyase, Ornithine Decarboxylase, Chain A, domain 1"/>
    <property type="match status" value="1"/>
</dbReference>
<comment type="caution">
    <text evidence="15">The sequence shown here is derived from an EMBL/GenBank/DDBJ whole genome shotgun (WGS) entry which is preliminary data.</text>
</comment>
<dbReference type="PANTHER" id="PTHR11482">
    <property type="entry name" value="ARGININE/DIAMINOPIMELATE/ORNITHINE DECARBOXYLASE"/>
    <property type="match status" value="1"/>
</dbReference>
<dbReference type="InterPro" id="IPR009006">
    <property type="entry name" value="Ala_racemase/Decarboxylase_C"/>
</dbReference>
<comment type="pathway">
    <text evidence="6">Amine and polyamine biosynthesis; putrescine biosynthesis via L-ornithine pathway; putrescine from L-ornithine: step 1/1.</text>
</comment>
<accession>A0AAV5VUL3</accession>
<dbReference type="PANTHER" id="PTHR11482:SF6">
    <property type="entry name" value="ORNITHINE DECARBOXYLASE 1-RELATED"/>
    <property type="match status" value="1"/>
</dbReference>
<evidence type="ECO:0000259" key="13">
    <source>
        <dbReference type="Pfam" id="PF00278"/>
    </source>
</evidence>
<comment type="similarity">
    <text evidence="2 12">Belongs to the Orn/Lys/Arg decarboxylase class-II family.</text>
</comment>
<proteinExistence type="inferred from homology"/>
<gene>
    <name evidence="15" type="ORF">PFISCL1PPCAC_13032</name>
</gene>
<dbReference type="EC" id="4.1.1.17" evidence="7"/>
<dbReference type="PRINTS" id="PR01179">
    <property type="entry name" value="ODADCRBXLASE"/>
</dbReference>
<dbReference type="InterPro" id="IPR022653">
    <property type="entry name" value="De-COase2_pyr-phos_BS"/>
</dbReference>
<evidence type="ECO:0000256" key="2">
    <source>
        <dbReference type="ARBA" id="ARBA00008872"/>
    </source>
</evidence>
<dbReference type="InterPro" id="IPR022644">
    <property type="entry name" value="De-COase2_N"/>
</dbReference>
<dbReference type="SUPFAM" id="SSF50621">
    <property type="entry name" value="Alanine racemase C-terminal domain-like"/>
    <property type="match status" value="1"/>
</dbReference>
<evidence type="ECO:0000256" key="6">
    <source>
        <dbReference type="ARBA" id="ARBA00034115"/>
    </source>
</evidence>
<dbReference type="Proteomes" id="UP001432322">
    <property type="component" value="Unassembled WGS sequence"/>
</dbReference>
<feature type="domain" description="Orn/DAP/Arg decarboxylase 2 C-terminal" evidence="13">
    <location>
        <begin position="252"/>
        <end position="349"/>
    </location>
</feature>
<comment type="catalytic activity">
    <reaction evidence="10">
        <text>L-ornithine + H(+) = putrescine + CO2</text>
        <dbReference type="Rhea" id="RHEA:22964"/>
        <dbReference type="ChEBI" id="CHEBI:15378"/>
        <dbReference type="ChEBI" id="CHEBI:16526"/>
        <dbReference type="ChEBI" id="CHEBI:46911"/>
        <dbReference type="ChEBI" id="CHEBI:326268"/>
        <dbReference type="EC" id="4.1.1.17"/>
    </reaction>
</comment>
<dbReference type="InterPro" id="IPR002433">
    <property type="entry name" value="Orn_de-COase"/>
</dbReference>
<feature type="non-terminal residue" evidence="15">
    <location>
        <position position="1"/>
    </location>
</feature>
<feature type="domain" description="Orn/DAP/Arg decarboxylase 2 N-terminal" evidence="14">
    <location>
        <begin position="14"/>
        <end position="249"/>
    </location>
</feature>
<keyword evidence="5" id="KW-0456">Lyase</keyword>
<comment type="function">
    <text evidence="8">Catalyzes the first and rate-limiting step of polyamine biosynthesis that converts ornithine into putrescine, which is the precursor for the polyamines, spermidine and spermine. Polyamines are essential for cell proliferation and are implicated in cellular processes, ranging from DNA replication to apoptosis.</text>
</comment>
<reference evidence="15" key="1">
    <citation type="submission" date="2023-10" db="EMBL/GenBank/DDBJ databases">
        <title>Genome assembly of Pristionchus species.</title>
        <authorList>
            <person name="Yoshida K."/>
            <person name="Sommer R.J."/>
        </authorList>
    </citation>
    <scope>NUCLEOTIDE SEQUENCE</scope>
    <source>
        <strain evidence="15">RS5133</strain>
    </source>
</reference>
<keyword evidence="16" id="KW-1185">Reference proteome</keyword>
<evidence type="ECO:0000313" key="16">
    <source>
        <dbReference type="Proteomes" id="UP001432322"/>
    </source>
</evidence>
<evidence type="ECO:0000256" key="8">
    <source>
        <dbReference type="ARBA" id="ARBA00037173"/>
    </source>
</evidence>
<dbReference type="InterPro" id="IPR000183">
    <property type="entry name" value="Orn/DAP/Arg_de-COase"/>
</dbReference>
<dbReference type="GO" id="GO:0005737">
    <property type="term" value="C:cytoplasm"/>
    <property type="evidence" value="ECO:0007669"/>
    <property type="project" value="TreeGrafter"/>
</dbReference>
<dbReference type="PRINTS" id="PR01182">
    <property type="entry name" value="ORNDCRBXLASE"/>
</dbReference>
<dbReference type="GO" id="GO:0004586">
    <property type="term" value="F:ornithine decarboxylase activity"/>
    <property type="evidence" value="ECO:0007669"/>
    <property type="project" value="UniProtKB-EC"/>
</dbReference>
<evidence type="ECO:0000256" key="5">
    <source>
        <dbReference type="ARBA" id="ARBA00023239"/>
    </source>
</evidence>
<evidence type="ECO:0000256" key="7">
    <source>
        <dbReference type="ARBA" id="ARBA00034138"/>
    </source>
</evidence>
<organism evidence="15 16">
    <name type="scientific">Pristionchus fissidentatus</name>
    <dbReference type="NCBI Taxonomy" id="1538716"/>
    <lineage>
        <taxon>Eukaryota</taxon>
        <taxon>Metazoa</taxon>
        <taxon>Ecdysozoa</taxon>
        <taxon>Nematoda</taxon>
        <taxon>Chromadorea</taxon>
        <taxon>Rhabditida</taxon>
        <taxon>Rhabditina</taxon>
        <taxon>Diplogasteromorpha</taxon>
        <taxon>Diplogasteroidea</taxon>
        <taxon>Neodiplogasteridae</taxon>
        <taxon>Pristionchus</taxon>
    </lineage>
</organism>
<protein>
    <recommendedName>
        <fullName evidence="7">ornithine decarboxylase</fullName>
        <ecNumber evidence="7">4.1.1.17</ecNumber>
    </recommendedName>
</protein>
<feature type="active site" description="Proton donor" evidence="11">
    <location>
        <position position="325"/>
    </location>
</feature>
<feature type="non-terminal residue" evidence="15">
    <location>
        <position position="350"/>
    </location>
</feature>
<dbReference type="PROSITE" id="PS00879">
    <property type="entry name" value="ODR_DC_2_2"/>
    <property type="match status" value="1"/>
</dbReference>
<evidence type="ECO:0000256" key="1">
    <source>
        <dbReference type="ARBA" id="ARBA00001933"/>
    </source>
</evidence>
<dbReference type="GO" id="GO:0033387">
    <property type="term" value="P:putrescine biosynthetic process from arginine, via ornithine"/>
    <property type="evidence" value="ECO:0007669"/>
    <property type="project" value="TreeGrafter"/>
</dbReference>
<evidence type="ECO:0000256" key="9">
    <source>
        <dbReference type="ARBA" id="ARBA00046672"/>
    </source>
</evidence>
<dbReference type="EMBL" id="BTSY01000004">
    <property type="protein sequence ID" value="GMT21735.1"/>
    <property type="molecule type" value="Genomic_DNA"/>
</dbReference>
<evidence type="ECO:0000259" key="14">
    <source>
        <dbReference type="Pfam" id="PF02784"/>
    </source>
</evidence>
<dbReference type="InterPro" id="IPR029066">
    <property type="entry name" value="PLP-binding_barrel"/>
</dbReference>
<dbReference type="FunFam" id="3.20.20.10:FF:000005">
    <property type="entry name" value="Ornithine decarboxylase"/>
    <property type="match status" value="1"/>
</dbReference>
<evidence type="ECO:0000256" key="4">
    <source>
        <dbReference type="ARBA" id="ARBA00023115"/>
    </source>
</evidence>
<comment type="cofactor">
    <cofactor evidence="1 11">
        <name>pyridoxal 5'-phosphate</name>
        <dbReference type="ChEBI" id="CHEBI:597326"/>
    </cofactor>
</comment>
<evidence type="ECO:0000256" key="11">
    <source>
        <dbReference type="PIRSR" id="PIRSR600183-50"/>
    </source>
</evidence>
<dbReference type="Gene3D" id="3.20.20.10">
    <property type="entry name" value="Alanine racemase"/>
    <property type="match status" value="1"/>
</dbReference>
<feature type="modified residue" description="N6-(pyridoxal phosphate)lysine" evidence="11">
    <location>
        <position position="36"/>
    </location>
</feature>
<evidence type="ECO:0000256" key="10">
    <source>
        <dbReference type="ARBA" id="ARBA00049127"/>
    </source>
</evidence>
<name>A0AAV5VUL3_9BILA</name>
<dbReference type="Pfam" id="PF02784">
    <property type="entry name" value="Orn_Arg_deC_N"/>
    <property type="match status" value="1"/>
</dbReference>
<evidence type="ECO:0000313" key="15">
    <source>
        <dbReference type="EMBL" id="GMT21735.1"/>
    </source>
</evidence>
<dbReference type="InterPro" id="IPR022657">
    <property type="entry name" value="De-COase2_CS"/>
</dbReference>
<keyword evidence="3 11" id="KW-0663">Pyridoxal phosphate</keyword>
<dbReference type="CDD" id="cd00622">
    <property type="entry name" value="PLPDE_III_ODC"/>
    <property type="match status" value="1"/>
</dbReference>
<dbReference type="AlphaFoldDB" id="A0AAV5VUL3"/>
<keyword evidence="4" id="KW-0620">Polyamine biosynthesis</keyword>
<dbReference type="Pfam" id="PF00278">
    <property type="entry name" value="Orn_DAP_Arg_deC"/>
    <property type="match status" value="1"/>
</dbReference>
<comment type="subunit">
    <text evidence="9">Homodimer. Only the dimer is catalytically active, as the active sites are constructed of residues from both monomers.</text>
</comment>
<dbReference type="SUPFAM" id="SSF51419">
    <property type="entry name" value="PLP-binding barrel"/>
    <property type="match status" value="1"/>
</dbReference>
<dbReference type="PROSITE" id="PS00878">
    <property type="entry name" value="ODR_DC_2_1"/>
    <property type="match status" value="1"/>
</dbReference>
<evidence type="ECO:0000256" key="3">
    <source>
        <dbReference type="ARBA" id="ARBA00022898"/>
    </source>
</evidence>
<sequence length="350" mass="38460">QEDDDSFMIISLDALLDRVKLWKRELPQIEPFYAVKCNSDEAILRALAAFGVRFDCASRAEIDMLMRMGVAPDRIIYANTCKTRGYIAHADAAGVNMMTFDNEEELEKIAQYHKHPRLILRITASDPTATHPLSTLKFGADPVKSAPRLLKRTAQLGISVIGVSFHVGSGCNDPSAYRAALEHTRDLFELGRALGHNMQIVDVGGGFPGGKHHIPFEQFAALIRSAIVECFPDSSRVRFIAEPGRFFAARPCTLVATVVARTAVTAEKITQNAADADAVGHMYYINDGVYGSFNCKQNDHVHPIGRPLHDKEGPLFPSIILGPTCDSGDKIEANKMMRALAVGECMVYEV</sequence>